<dbReference type="PANTHER" id="PTHR46972">
    <property type="entry name" value="MONOOXYGENASE ASQM-RELATED"/>
    <property type="match status" value="1"/>
</dbReference>
<feature type="binding site" evidence="5">
    <location>
        <position position="43"/>
    </location>
    <ligand>
        <name>NADPH</name>
        <dbReference type="ChEBI" id="CHEBI:57783"/>
    </ligand>
</feature>
<comment type="domain">
    <text evidence="5">Consists of an N-terminal FAD-binding domain with a Rossman fold and a C-terminal substrate-binding domain.</text>
</comment>
<dbReference type="OrthoDB" id="9766816at2"/>
<feature type="binding site" evidence="5">
    <location>
        <position position="102"/>
    </location>
    <ligand>
        <name>FAD</name>
        <dbReference type="ChEBI" id="CHEBI:57692"/>
    </ligand>
</feature>
<comment type="cofactor">
    <cofactor evidence="5">
        <name>FAD</name>
        <dbReference type="ChEBI" id="CHEBI:57692"/>
    </cofactor>
</comment>
<keyword evidence="5" id="KW-0547">Nucleotide-binding</keyword>
<comment type="function">
    <text evidence="5">An FAD-requiring monooxygenase active on some tetracycline antibiotic derivatives, which leads to their inactivation. Hydroxylates carbon 11a of tetracycline and some analogs.</text>
</comment>
<accession>A0A1S2VEP1</accession>
<comment type="catalytic activity">
    <reaction evidence="5">
        <text>a tetracycline + NADPH + O2 + H(+) = an 11a-hydroxytetracycline + NADP(+) + H2O</text>
        <dbReference type="Rhea" id="RHEA:61444"/>
        <dbReference type="ChEBI" id="CHEBI:15377"/>
        <dbReference type="ChEBI" id="CHEBI:15378"/>
        <dbReference type="ChEBI" id="CHEBI:15379"/>
        <dbReference type="ChEBI" id="CHEBI:57783"/>
        <dbReference type="ChEBI" id="CHEBI:58349"/>
        <dbReference type="ChEBI" id="CHEBI:144644"/>
        <dbReference type="ChEBI" id="CHEBI:144645"/>
    </reaction>
</comment>
<dbReference type="GO" id="GO:0004497">
    <property type="term" value="F:monooxygenase activity"/>
    <property type="evidence" value="ECO:0007669"/>
    <property type="project" value="UniProtKB-UniRule"/>
</dbReference>
<protein>
    <recommendedName>
        <fullName evidence="5">Flavin-dependent monooxygenase</fullName>
    </recommendedName>
    <alternativeName>
        <fullName evidence="5">TetX monooxygenase</fullName>
        <shortName evidence="5">TetX</shortName>
        <ecNumber evidence="5">1.14.13.-</ecNumber>
    </alternativeName>
</protein>
<comment type="subcellular location">
    <subcellularLocation>
        <location evidence="5">Cytoplasm</location>
    </subcellularLocation>
</comment>
<feature type="binding site" evidence="5">
    <location>
        <position position="50"/>
    </location>
    <ligand>
        <name>FAD</name>
        <dbReference type="ChEBI" id="CHEBI:57692"/>
    </ligand>
</feature>
<comment type="caution">
    <text evidence="7">The sequence shown here is derived from an EMBL/GenBank/DDBJ whole genome shotgun (WGS) entry which is preliminary data.</text>
</comment>
<comment type="similarity">
    <text evidence="5">Belongs to the aromatic-ring hydroxylase family. TetX subfamily.</text>
</comment>
<dbReference type="PANTHER" id="PTHR46972:SF1">
    <property type="entry name" value="FAD DEPENDENT OXIDOREDUCTASE DOMAIN-CONTAINING PROTEIN"/>
    <property type="match status" value="1"/>
</dbReference>
<keyword evidence="5" id="KW-0963">Cytoplasm</keyword>
<evidence type="ECO:0000313" key="8">
    <source>
        <dbReference type="Proteomes" id="UP000181790"/>
    </source>
</evidence>
<feature type="domain" description="FAD-binding" evidence="6">
    <location>
        <begin position="291"/>
        <end position="325"/>
    </location>
</feature>
<feature type="domain" description="FAD-binding" evidence="6">
    <location>
        <begin position="7"/>
        <end position="164"/>
    </location>
</feature>
<evidence type="ECO:0000256" key="1">
    <source>
        <dbReference type="ARBA" id="ARBA00022630"/>
    </source>
</evidence>
<dbReference type="InterPro" id="IPR043683">
    <property type="entry name" value="TetX_monooxygenase"/>
</dbReference>
<dbReference type="Pfam" id="PF01494">
    <property type="entry name" value="FAD_binding_3"/>
    <property type="match status" value="2"/>
</dbReference>
<dbReference type="GO" id="GO:0046677">
    <property type="term" value="P:response to antibiotic"/>
    <property type="evidence" value="ECO:0007669"/>
    <property type="project" value="InterPro"/>
</dbReference>
<evidence type="ECO:0000256" key="5">
    <source>
        <dbReference type="HAMAP-Rule" id="MF_00845"/>
    </source>
</evidence>
<evidence type="ECO:0000256" key="3">
    <source>
        <dbReference type="ARBA" id="ARBA00023002"/>
    </source>
</evidence>
<reference evidence="7 8" key="1">
    <citation type="submission" date="2016-10" db="EMBL/GenBank/DDBJ databases">
        <title>Arsenicibacter rosenii gen. nov., sp. nov., an efficient arsenic-methylating bacterium isolated from an arsenic-contaminated paddy soil.</title>
        <authorList>
            <person name="Huang K."/>
        </authorList>
    </citation>
    <scope>NUCLEOTIDE SEQUENCE [LARGE SCALE GENOMIC DNA]</scope>
    <source>
        <strain evidence="7 8">SM-1</strain>
    </source>
</reference>
<dbReference type="InterPro" id="IPR036188">
    <property type="entry name" value="FAD/NAD-bd_sf"/>
</dbReference>
<dbReference type="RefSeq" id="WP_071505664.1">
    <property type="nucleotide sequence ID" value="NZ_MORL01000019.1"/>
</dbReference>
<dbReference type="HAMAP" id="MF_00845">
    <property type="entry name" value="TetX_monooxygenase"/>
    <property type="match status" value="1"/>
</dbReference>
<proteinExistence type="inferred from homology"/>
<dbReference type="EMBL" id="MORL01000019">
    <property type="protein sequence ID" value="OIN56745.1"/>
    <property type="molecule type" value="Genomic_DNA"/>
</dbReference>
<keyword evidence="5" id="KW-0521">NADP</keyword>
<feature type="binding site" evidence="5">
    <location>
        <position position="296"/>
    </location>
    <ligand>
        <name>FAD</name>
        <dbReference type="ChEBI" id="CHEBI:57692"/>
    </ligand>
</feature>
<keyword evidence="2 5" id="KW-0274">FAD</keyword>
<keyword evidence="1 5" id="KW-0285">Flavoprotein</keyword>
<keyword evidence="8" id="KW-1185">Reference proteome</keyword>
<evidence type="ECO:0000313" key="7">
    <source>
        <dbReference type="EMBL" id="OIN56745.1"/>
    </source>
</evidence>
<gene>
    <name evidence="7" type="ORF">BLX24_23495</name>
</gene>
<keyword evidence="3 5" id="KW-0560">Oxidoreductase</keyword>
<dbReference type="InterPro" id="IPR002938">
    <property type="entry name" value="FAD-bd"/>
</dbReference>
<evidence type="ECO:0000259" key="6">
    <source>
        <dbReference type="Pfam" id="PF01494"/>
    </source>
</evidence>
<evidence type="ECO:0000256" key="2">
    <source>
        <dbReference type="ARBA" id="ARBA00022827"/>
    </source>
</evidence>
<dbReference type="EC" id="1.14.13.-" evidence="5"/>
<dbReference type="SUPFAM" id="SSF51905">
    <property type="entry name" value="FAD/NAD(P)-binding domain"/>
    <property type="match status" value="1"/>
</dbReference>
<dbReference type="Proteomes" id="UP000181790">
    <property type="component" value="Unassembled WGS sequence"/>
</dbReference>
<sequence length="377" mass="41671">MLLKNKQVAIIGAGPVGLTMARLLQQKGVMVTVYERDKDPQARIWGGTLDLHPATGQQVMAQAGLLERYFALARPMGRILTDDQGAAFFTREPQADNPEINRNVLRTMLLDSLADKTVVWNYRLTGLAARAGKWQLHFAGQQPVMADVVIGANGGLSAVRQYLTDSVPRYTGTVIMQGDVPQPETGCPAFYRLCNRHILMAAANGNLLVASPDNDGALTYAVMFAAPETWLQQQDVECREDSGIRSYLAGRFSGWDACFQELFRHTAAFRCLPARRLPLDQPWRPDRPLPLTLIGDAAHLMPPFAGQGVNTGLMDALILSENLTTGRFGSIADAIRDYEAHMRVYASEAQQESAQNEQAMREPDFSFRQLMMKSGDQ</sequence>
<dbReference type="Gene3D" id="3.50.50.60">
    <property type="entry name" value="FAD/NAD(P)-binding domain"/>
    <property type="match status" value="1"/>
</dbReference>
<organism evidence="7 8">
    <name type="scientific">Arsenicibacter rosenii</name>
    <dbReference type="NCBI Taxonomy" id="1750698"/>
    <lineage>
        <taxon>Bacteria</taxon>
        <taxon>Pseudomonadati</taxon>
        <taxon>Bacteroidota</taxon>
        <taxon>Cytophagia</taxon>
        <taxon>Cytophagales</taxon>
        <taxon>Spirosomataceae</taxon>
        <taxon>Arsenicibacter</taxon>
    </lineage>
</organism>
<name>A0A1S2VEP1_9BACT</name>
<dbReference type="GO" id="GO:0005737">
    <property type="term" value="C:cytoplasm"/>
    <property type="evidence" value="ECO:0007669"/>
    <property type="project" value="UniProtKB-SubCell"/>
</dbReference>
<comment type="subunit">
    <text evidence="5">Monomer.</text>
</comment>
<dbReference type="PRINTS" id="PR00420">
    <property type="entry name" value="RNGMNOXGNASE"/>
</dbReference>
<dbReference type="GO" id="GO:0071949">
    <property type="term" value="F:FAD binding"/>
    <property type="evidence" value="ECO:0007669"/>
    <property type="project" value="InterPro"/>
</dbReference>
<evidence type="ECO:0000256" key="4">
    <source>
        <dbReference type="ARBA" id="ARBA00023033"/>
    </source>
</evidence>
<dbReference type="AlphaFoldDB" id="A0A1S2VEP1"/>
<keyword evidence="4 5" id="KW-0503">Monooxygenase</keyword>